<dbReference type="AlphaFoldDB" id="M6GT19"/>
<proteinExistence type="predicted"/>
<protein>
    <submittedName>
        <fullName evidence="1">Uncharacterized protein</fullName>
    </submittedName>
</protein>
<evidence type="ECO:0000313" key="1">
    <source>
        <dbReference type="EMBL" id="EMM82031.1"/>
    </source>
</evidence>
<dbReference type="EMBL" id="AFLW02000096">
    <property type="protein sequence ID" value="EMM82031.1"/>
    <property type="molecule type" value="Genomic_DNA"/>
</dbReference>
<comment type="caution">
    <text evidence="1">The sequence shown here is derived from an EMBL/GenBank/DDBJ whole genome shotgun (WGS) entry which is preliminary data.</text>
</comment>
<sequence>METKKSIRNLFWKASNSDTSSAMDLIEKTSKNLMSSLLIWIL</sequence>
<dbReference type="Proteomes" id="UP000012128">
    <property type="component" value="Unassembled WGS sequence"/>
</dbReference>
<gene>
    <name evidence="1" type="ORF">LEP1GSC037_0682</name>
</gene>
<reference evidence="1 2" key="1">
    <citation type="submission" date="2013-01" db="EMBL/GenBank/DDBJ databases">
        <authorList>
            <person name="Harkins D.M."/>
            <person name="Durkin A.S."/>
            <person name="Brinkac L.M."/>
            <person name="Haft D.H."/>
            <person name="Selengut J.D."/>
            <person name="Sanka R."/>
            <person name="DePew J."/>
            <person name="Purushe J."/>
            <person name="Hospenthal D.R."/>
            <person name="Murray C.K."/>
            <person name="Pimentel G."/>
            <person name="Wasfy M."/>
            <person name="Parker T."/>
            <person name="Miller R.S."/>
            <person name="Vinetz J.M."/>
            <person name="Sutton G.G."/>
            <person name="Nierman W.C."/>
            <person name="Fouts D.E."/>
        </authorList>
    </citation>
    <scope>NUCLEOTIDE SEQUENCE [LARGE SCALE GENOMIC DNA]</scope>
    <source>
        <strain evidence="1 2">2006001854</strain>
    </source>
</reference>
<accession>M6GT19</accession>
<organism evidence="1 2">
    <name type="scientific">Leptospira interrogans str. 2006001854</name>
    <dbReference type="NCBI Taxonomy" id="1001590"/>
    <lineage>
        <taxon>Bacteria</taxon>
        <taxon>Pseudomonadati</taxon>
        <taxon>Spirochaetota</taxon>
        <taxon>Spirochaetia</taxon>
        <taxon>Leptospirales</taxon>
        <taxon>Leptospiraceae</taxon>
        <taxon>Leptospira</taxon>
    </lineage>
</organism>
<evidence type="ECO:0000313" key="2">
    <source>
        <dbReference type="Proteomes" id="UP000012128"/>
    </source>
</evidence>
<name>M6GT19_LEPIR</name>